<accession>A0A3R8JUE9</accession>
<dbReference type="Gene3D" id="1.10.260.40">
    <property type="entry name" value="lambda repressor-like DNA-binding domains"/>
    <property type="match status" value="1"/>
</dbReference>
<evidence type="ECO:0000313" key="5">
    <source>
        <dbReference type="EMBL" id="RRK36982.1"/>
    </source>
</evidence>
<dbReference type="Pfam" id="PF00356">
    <property type="entry name" value="LacI"/>
    <property type="match status" value="1"/>
</dbReference>
<keyword evidence="3" id="KW-0804">Transcription</keyword>
<evidence type="ECO:0000259" key="4">
    <source>
        <dbReference type="PROSITE" id="PS50932"/>
    </source>
</evidence>
<dbReference type="EMBL" id="RHJS01000001">
    <property type="protein sequence ID" value="RRK36982.1"/>
    <property type="molecule type" value="Genomic_DNA"/>
</dbReference>
<dbReference type="InterPro" id="IPR000843">
    <property type="entry name" value="HTH_LacI"/>
</dbReference>
<dbReference type="InterPro" id="IPR028082">
    <property type="entry name" value="Peripla_BP_I"/>
</dbReference>
<reference evidence="5" key="1">
    <citation type="submission" date="2018-10" db="EMBL/GenBank/DDBJ databases">
        <title>Schaedlerella arabinophila gen. nov. sp. nov., isolated from the mouse intestinal tract and comparative analysis with the genome of the closely related altered Schaedler flora strain ASF502.</title>
        <authorList>
            <person name="Miyake S."/>
            <person name="Soh M."/>
            <person name="Seedorf H."/>
        </authorList>
    </citation>
    <scope>NUCLEOTIDE SEQUENCE [LARGE SCALE GENOMIC DNA]</scope>
    <source>
        <strain evidence="5">DSM 106076</strain>
    </source>
</reference>
<gene>
    <name evidence="5" type="ORF">EBB54_00535</name>
</gene>
<dbReference type="PANTHER" id="PTHR30146">
    <property type="entry name" value="LACI-RELATED TRANSCRIPTIONAL REPRESSOR"/>
    <property type="match status" value="1"/>
</dbReference>
<keyword evidence="6" id="KW-1185">Reference proteome</keyword>
<evidence type="ECO:0000256" key="3">
    <source>
        <dbReference type="ARBA" id="ARBA00023163"/>
    </source>
</evidence>
<dbReference type="InterPro" id="IPR010982">
    <property type="entry name" value="Lambda_DNA-bd_dom_sf"/>
</dbReference>
<dbReference type="Pfam" id="PF13377">
    <property type="entry name" value="Peripla_BP_3"/>
    <property type="match status" value="1"/>
</dbReference>
<dbReference type="RefSeq" id="WP_125125921.1">
    <property type="nucleotide sequence ID" value="NZ_RHJS01000001.1"/>
</dbReference>
<dbReference type="PROSITE" id="PS50932">
    <property type="entry name" value="HTH_LACI_2"/>
    <property type="match status" value="1"/>
</dbReference>
<dbReference type="SMART" id="SM00354">
    <property type="entry name" value="HTH_LACI"/>
    <property type="match status" value="1"/>
</dbReference>
<dbReference type="InterPro" id="IPR046335">
    <property type="entry name" value="LacI/GalR-like_sensor"/>
</dbReference>
<feature type="domain" description="HTH lacI-type" evidence="4">
    <location>
        <begin position="3"/>
        <end position="57"/>
    </location>
</feature>
<name>A0A3R8JUE9_9FIRM</name>
<evidence type="ECO:0000256" key="2">
    <source>
        <dbReference type="ARBA" id="ARBA00023125"/>
    </source>
</evidence>
<sequence>MSVTIKDVAKQAGVSIATVSKIINNKPSISEATRQHVFQVMKEMNYLPNAQASNFARKRSDNIIFLAVTRKHTAFHDPHMFEILCGAQKEVWEKRYHFSFIGIPDKETALQEAEQIIGRKAADGLLIHGSATSRPLADLLTGTEFPHVIIGRPPFSNSTCWIDINNHVSGEMATKYLTSCGYSKIAFIGGQESDEISRHRLKGYVSTMRIQGFPVPDSFIKYGTYSKESGFDMMEELLRGSSLPDAVICEDNQIAIGAADAITKHGMTIPDDIGVLTFDDYPLSQLIDPPLTVVDIDVHEMGRQAASILLKKIKNPALQVQSFATLPTLIVRSSTRNV</sequence>
<dbReference type="Gene3D" id="3.40.50.2300">
    <property type="match status" value="2"/>
</dbReference>
<dbReference type="GO" id="GO:0000976">
    <property type="term" value="F:transcription cis-regulatory region binding"/>
    <property type="evidence" value="ECO:0007669"/>
    <property type="project" value="TreeGrafter"/>
</dbReference>
<dbReference type="SUPFAM" id="SSF53822">
    <property type="entry name" value="Periplasmic binding protein-like I"/>
    <property type="match status" value="1"/>
</dbReference>
<dbReference type="PRINTS" id="PR00036">
    <property type="entry name" value="HTHLACI"/>
</dbReference>
<dbReference type="CDD" id="cd06267">
    <property type="entry name" value="PBP1_LacI_sugar_binding-like"/>
    <property type="match status" value="1"/>
</dbReference>
<dbReference type="Proteomes" id="UP000274920">
    <property type="component" value="Unassembled WGS sequence"/>
</dbReference>
<comment type="caution">
    <text evidence="5">The sequence shown here is derived from an EMBL/GenBank/DDBJ whole genome shotgun (WGS) entry which is preliminary data.</text>
</comment>
<dbReference type="AlphaFoldDB" id="A0A3R8JUE9"/>
<protein>
    <submittedName>
        <fullName evidence="5">LacI family transcriptional regulator</fullName>
    </submittedName>
</protein>
<proteinExistence type="predicted"/>
<keyword evidence="2" id="KW-0238">DNA-binding</keyword>
<evidence type="ECO:0000313" key="6">
    <source>
        <dbReference type="Proteomes" id="UP000274920"/>
    </source>
</evidence>
<organism evidence="5 6">
    <name type="scientific">Schaedlerella arabinosiphila</name>
    <dbReference type="NCBI Taxonomy" id="2044587"/>
    <lineage>
        <taxon>Bacteria</taxon>
        <taxon>Bacillati</taxon>
        <taxon>Bacillota</taxon>
        <taxon>Clostridia</taxon>
        <taxon>Lachnospirales</taxon>
        <taxon>Lachnospiraceae</taxon>
        <taxon>Schaedlerella</taxon>
    </lineage>
</organism>
<keyword evidence="1" id="KW-0805">Transcription regulation</keyword>
<dbReference type="PROSITE" id="PS00356">
    <property type="entry name" value="HTH_LACI_1"/>
    <property type="match status" value="1"/>
</dbReference>
<dbReference type="GO" id="GO:0003700">
    <property type="term" value="F:DNA-binding transcription factor activity"/>
    <property type="evidence" value="ECO:0007669"/>
    <property type="project" value="TreeGrafter"/>
</dbReference>
<dbReference type="PANTHER" id="PTHR30146:SF109">
    <property type="entry name" value="HTH-TYPE TRANSCRIPTIONAL REGULATOR GALS"/>
    <property type="match status" value="1"/>
</dbReference>
<dbReference type="CDD" id="cd01392">
    <property type="entry name" value="HTH_LacI"/>
    <property type="match status" value="1"/>
</dbReference>
<evidence type="ECO:0000256" key="1">
    <source>
        <dbReference type="ARBA" id="ARBA00023015"/>
    </source>
</evidence>
<dbReference type="SUPFAM" id="SSF47413">
    <property type="entry name" value="lambda repressor-like DNA-binding domains"/>
    <property type="match status" value="1"/>
</dbReference>